<dbReference type="InterPro" id="IPR036736">
    <property type="entry name" value="ACP-like_sf"/>
</dbReference>
<protein>
    <submittedName>
        <fullName evidence="10">Non-ribosomal peptide synthetase</fullName>
    </submittedName>
</protein>
<dbReference type="InterPro" id="IPR023213">
    <property type="entry name" value="CAT-like_dom_sf"/>
</dbReference>
<dbReference type="GO" id="GO:0008610">
    <property type="term" value="P:lipid biosynthetic process"/>
    <property type="evidence" value="ECO:0007669"/>
    <property type="project" value="UniProtKB-ARBA"/>
</dbReference>
<dbReference type="InterPro" id="IPR045851">
    <property type="entry name" value="AMP-bd_C_sf"/>
</dbReference>
<sequence length="1588" mass="180817">MAQVKIKDLYPLSPMQEGMLFHSILDQKSEAYFEQTVITIQDILDASLIQQSLQKLVDRYDIFRTVFMYKETERPLQVVLEQREATPIHIENWSGQPDEEKKSLLESFLKNDRQTGFDLEKEVPIRLALIQWTKEDSKLIWSFPHIVMDGWCMGTVAQDFFDIYSSLRDNTSLKLGPVFPFSSFIQWLERQNKEEAAAYWQRYLLHVENETVVPGYMRSFDSSYRAKQFTSIWEERLTQGLEHIAKQYRVTVSTVFQTLWGILLQAYNNSNDVILGSVVSGRPDEVPGIENMVGLFINTIPVRIISSPEQRFSDLLASVQDSMMESNRYSYLSLADIQSHTSLKQNLIGHIVAFENYPISEDLMSLEEESKTIRISEVEEIEQTNYDLNVVVVPGCKLEIRFSYNELTYDSNMIQLIASHLSQAMEQVLLNPDISVKDLDFVTTEEKQWLLFDFNDTRTLYPAEHTIHHCFEEQAEKTPEAVAIVFEDRELTYRELNTKANQLASKLRKLSVQPDTIVAILTERSPEMIIGVLGILKAGAAYLPIDPAYPQDRITFMLQDSHSDILLTLSGRGSQTTGFEFSGIVLDLGDIGSYDTDVFASSNRSATADDLAYVMYTSGSTGRPKGVMIEHRNVIRLVKNTNYVQFAENDRILMTGALVFDACTFEIWGALLNGLRLYIVPESIILNAVKLGTALEQNHITTMWLTSPLFNQLAQQKPELFSPLKYLLVGGDVLSPAIIANVRKKCPGLTIINGYGPTENTTFSCCFPIEKEYSNIPIGRPIGNSTAYILDSSNRLLPIGTQGEICVGGDGLARGYLNRDELTREKFVPNPFIPGEKMYRTGDLGRWLPDGNLQYLGRIDQQVKIRGYRIEPGEIETRLMRHDAIYGVHVAVRAANDGQKTLCAYIATDAVLTISEMKAHLAGQLPDYMIPAQYVFLPSLPLNTNGKIDQQALPKPEAINSSQLEYTAPRNEVEQQLANLWQAVLGVERIGIDDSFFELGGHSLKAIQLVSKAQELNIPLDIHQLLQYQTIRSLYDLLQRGEAGVEETSKLIADPREAGRIIGEAFGTHALLRTVSSAQQDYLFLQLEPFHAEQVQDITEFIQSRIHPELYPHYIIPWGIDEPHRVCGVPVTDDSELTNPEQEALIQHQAEEWADNIAGLNTEWSTHILAPDTIGQYPLAPVQLYHLQHPVGSGMSIRLDSYLNIPRLTAAILRLIHRHELLRSVIMKSDETWTWGLKPAPEHISLPMVDLSEYPVYIQQRLLSYMVPKFYEEPYEQTHALQYRIVLIRLNLREQLLLLPCSHIIFDATSGGILRRQLLDEYHHPQQAPQQIEANHYRDYVEHIRQGPQGISDQQMNKQFRLQVFGENNDLIQALTQNRNHAVSTKYHWRLDVSHTPEPGQSASMWSLSLQMAYQFFSAYFHISEVPLWMTNYGRQYGDQNYFGTVGECIDHIPIVLQEDDIAAREKGILAQLDSATRHHLNFFNLMINADMEEAYPDSSRILKKGLEQLPVVFNYLGESREDSALFDQMDADGEKLSVNKAIFFEIQHVGKVLEISLILPYEEDRQYIHQIFQAASDKLLNALTISQ</sequence>
<dbReference type="InterPro" id="IPR020459">
    <property type="entry name" value="AMP-binding"/>
</dbReference>
<dbReference type="FunFam" id="2.30.38.10:FF:000001">
    <property type="entry name" value="Non-ribosomal peptide synthetase PvdI"/>
    <property type="match status" value="1"/>
</dbReference>
<dbReference type="CDD" id="cd12117">
    <property type="entry name" value="A_NRPS_Srf_like"/>
    <property type="match status" value="1"/>
</dbReference>
<dbReference type="SUPFAM" id="SSF52777">
    <property type="entry name" value="CoA-dependent acyltransferases"/>
    <property type="match status" value="3"/>
</dbReference>
<dbReference type="GO" id="GO:0005829">
    <property type="term" value="C:cytosol"/>
    <property type="evidence" value="ECO:0007669"/>
    <property type="project" value="TreeGrafter"/>
</dbReference>
<keyword evidence="11" id="KW-1185">Reference proteome</keyword>
<dbReference type="GO" id="GO:0016874">
    <property type="term" value="F:ligase activity"/>
    <property type="evidence" value="ECO:0007669"/>
    <property type="project" value="UniProtKB-KW"/>
</dbReference>
<evidence type="ECO:0000259" key="9">
    <source>
        <dbReference type="PROSITE" id="PS50075"/>
    </source>
</evidence>
<evidence type="ECO:0000256" key="7">
    <source>
        <dbReference type="ARBA" id="ARBA00023194"/>
    </source>
</evidence>
<accession>A0A222WNN0</accession>
<dbReference type="InterPro" id="IPR025110">
    <property type="entry name" value="AMP-bd_C"/>
</dbReference>
<dbReference type="InterPro" id="IPR001242">
    <property type="entry name" value="Condensation_dom"/>
</dbReference>
<dbReference type="Pfam" id="PF00550">
    <property type="entry name" value="PP-binding"/>
    <property type="match status" value="1"/>
</dbReference>
<dbReference type="STRING" id="172713.GCA_001705305_04819"/>
<keyword evidence="4" id="KW-0597">Phosphoprotein</keyword>
<dbReference type="OrthoDB" id="9765680at2"/>
<evidence type="ECO:0000256" key="1">
    <source>
        <dbReference type="ARBA" id="ARBA00001957"/>
    </source>
</evidence>
<dbReference type="GO" id="GO:0043041">
    <property type="term" value="P:amino acid activation for nonribosomal peptide biosynthetic process"/>
    <property type="evidence" value="ECO:0007669"/>
    <property type="project" value="TreeGrafter"/>
</dbReference>
<comment type="similarity">
    <text evidence="2">Belongs to the ATP-dependent AMP-binding enzyme family.</text>
</comment>
<keyword evidence="6" id="KW-0677">Repeat</keyword>
<comment type="cofactor">
    <cofactor evidence="1">
        <name>pantetheine 4'-phosphate</name>
        <dbReference type="ChEBI" id="CHEBI:47942"/>
    </cofactor>
</comment>
<dbReference type="InterPro" id="IPR020845">
    <property type="entry name" value="AMP-binding_CS"/>
</dbReference>
<dbReference type="Gene3D" id="3.30.300.30">
    <property type="match status" value="1"/>
</dbReference>
<dbReference type="InterPro" id="IPR010071">
    <property type="entry name" value="AA_adenyl_dom"/>
</dbReference>
<dbReference type="FunFam" id="1.10.1200.10:FF:000005">
    <property type="entry name" value="Nonribosomal peptide synthetase 1"/>
    <property type="match status" value="1"/>
</dbReference>
<keyword evidence="8" id="KW-0511">Multifunctional enzyme</keyword>
<dbReference type="FunFam" id="3.40.50.12780:FF:000012">
    <property type="entry name" value="Non-ribosomal peptide synthetase"/>
    <property type="match status" value="1"/>
</dbReference>
<organism evidence="10 11">
    <name type="scientific">Paenibacillus kribbensis</name>
    <dbReference type="NCBI Taxonomy" id="172713"/>
    <lineage>
        <taxon>Bacteria</taxon>
        <taxon>Bacillati</taxon>
        <taxon>Bacillota</taxon>
        <taxon>Bacilli</taxon>
        <taxon>Bacillales</taxon>
        <taxon>Paenibacillaceae</taxon>
        <taxon>Paenibacillus</taxon>
    </lineage>
</organism>
<evidence type="ECO:0000256" key="2">
    <source>
        <dbReference type="ARBA" id="ARBA00006432"/>
    </source>
</evidence>
<dbReference type="Pfam" id="PF00668">
    <property type="entry name" value="Condensation"/>
    <property type="match status" value="2"/>
</dbReference>
<dbReference type="PROSITE" id="PS00012">
    <property type="entry name" value="PHOSPHOPANTETHEINE"/>
    <property type="match status" value="1"/>
</dbReference>
<evidence type="ECO:0000256" key="4">
    <source>
        <dbReference type="ARBA" id="ARBA00022553"/>
    </source>
</evidence>
<dbReference type="Gene3D" id="3.30.559.30">
    <property type="entry name" value="Nonribosomal peptide synthetase, condensation domain"/>
    <property type="match status" value="1"/>
</dbReference>
<dbReference type="Gene3D" id="3.30.559.10">
    <property type="entry name" value="Chloramphenicol acetyltransferase-like domain"/>
    <property type="match status" value="2"/>
</dbReference>
<dbReference type="CDD" id="cd19543">
    <property type="entry name" value="DCL_NRPS"/>
    <property type="match status" value="1"/>
</dbReference>
<evidence type="ECO:0000256" key="3">
    <source>
        <dbReference type="ARBA" id="ARBA00022450"/>
    </source>
</evidence>
<dbReference type="SUPFAM" id="SSF47336">
    <property type="entry name" value="ACP-like"/>
    <property type="match status" value="1"/>
</dbReference>
<dbReference type="EMBL" id="CP020028">
    <property type="protein sequence ID" value="ASR47572.1"/>
    <property type="molecule type" value="Genomic_DNA"/>
</dbReference>
<dbReference type="GO" id="GO:0031177">
    <property type="term" value="F:phosphopantetheine binding"/>
    <property type="evidence" value="ECO:0007669"/>
    <property type="project" value="TreeGrafter"/>
</dbReference>
<dbReference type="FunFam" id="3.40.50.980:FF:000001">
    <property type="entry name" value="Non-ribosomal peptide synthetase"/>
    <property type="match status" value="1"/>
</dbReference>
<dbReference type="Pfam" id="PF13193">
    <property type="entry name" value="AMP-binding_C"/>
    <property type="match status" value="1"/>
</dbReference>
<evidence type="ECO:0000256" key="6">
    <source>
        <dbReference type="ARBA" id="ARBA00022737"/>
    </source>
</evidence>
<dbReference type="KEGG" id="pkb:B4V02_13260"/>
<dbReference type="InterPro" id="IPR006162">
    <property type="entry name" value="Ppantetheine_attach_site"/>
</dbReference>
<dbReference type="FunFam" id="3.30.300.30:FF:000010">
    <property type="entry name" value="Enterobactin synthetase component F"/>
    <property type="match status" value="1"/>
</dbReference>
<evidence type="ECO:0000256" key="5">
    <source>
        <dbReference type="ARBA" id="ARBA00022598"/>
    </source>
</evidence>
<dbReference type="PRINTS" id="PR00154">
    <property type="entry name" value="AMPBINDING"/>
</dbReference>
<dbReference type="PANTHER" id="PTHR45527:SF1">
    <property type="entry name" value="FATTY ACID SYNTHASE"/>
    <property type="match status" value="1"/>
</dbReference>
<proteinExistence type="inferred from homology"/>
<evidence type="ECO:0000313" key="10">
    <source>
        <dbReference type="EMBL" id="ASR47572.1"/>
    </source>
</evidence>
<dbReference type="GO" id="GO:0017000">
    <property type="term" value="P:antibiotic biosynthetic process"/>
    <property type="evidence" value="ECO:0007669"/>
    <property type="project" value="UniProtKB-KW"/>
</dbReference>
<dbReference type="PROSITE" id="PS50075">
    <property type="entry name" value="CARRIER"/>
    <property type="match status" value="1"/>
</dbReference>
<dbReference type="InterPro" id="IPR000873">
    <property type="entry name" value="AMP-dep_synth/lig_dom"/>
</dbReference>
<dbReference type="Gene3D" id="3.40.50.980">
    <property type="match status" value="2"/>
</dbReference>
<keyword evidence="7" id="KW-0045">Antibiotic biosynthesis</keyword>
<dbReference type="Proteomes" id="UP000214666">
    <property type="component" value="Chromosome"/>
</dbReference>
<name>A0A222WNN0_9BACL</name>
<reference evidence="10 11" key="1">
    <citation type="submission" date="2017-03" db="EMBL/GenBank/DDBJ databases">
        <title>Complete genome sequence of Paenibacillus Kribbensis producing bioflocculants.</title>
        <authorList>
            <person name="Lee H.-G."/>
            <person name="Oh H.-M."/>
        </authorList>
    </citation>
    <scope>NUCLEOTIDE SEQUENCE [LARGE SCALE GENOMIC DNA]</scope>
    <source>
        <strain evidence="10 11">AM49</strain>
    </source>
</reference>
<keyword evidence="3" id="KW-0596">Phosphopantetheine</keyword>
<dbReference type="Gene3D" id="2.30.38.10">
    <property type="entry name" value="Luciferase, Domain 3"/>
    <property type="match status" value="1"/>
</dbReference>
<dbReference type="PROSITE" id="PS00455">
    <property type="entry name" value="AMP_BINDING"/>
    <property type="match status" value="1"/>
</dbReference>
<dbReference type="Pfam" id="PF00501">
    <property type="entry name" value="AMP-binding"/>
    <property type="match status" value="1"/>
</dbReference>
<dbReference type="NCBIfam" id="TIGR01733">
    <property type="entry name" value="AA-adenyl-dom"/>
    <property type="match status" value="1"/>
</dbReference>
<evidence type="ECO:0000256" key="8">
    <source>
        <dbReference type="ARBA" id="ARBA00023268"/>
    </source>
</evidence>
<evidence type="ECO:0000313" key="11">
    <source>
        <dbReference type="Proteomes" id="UP000214666"/>
    </source>
</evidence>
<dbReference type="SUPFAM" id="SSF56801">
    <property type="entry name" value="Acetyl-CoA synthetase-like"/>
    <property type="match status" value="1"/>
</dbReference>
<dbReference type="InterPro" id="IPR009081">
    <property type="entry name" value="PP-bd_ACP"/>
</dbReference>
<dbReference type="PANTHER" id="PTHR45527">
    <property type="entry name" value="NONRIBOSOMAL PEPTIDE SYNTHETASE"/>
    <property type="match status" value="1"/>
</dbReference>
<dbReference type="GO" id="GO:0044550">
    <property type="term" value="P:secondary metabolite biosynthetic process"/>
    <property type="evidence" value="ECO:0007669"/>
    <property type="project" value="UniProtKB-ARBA"/>
</dbReference>
<keyword evidence="5" id="KW-0436">Ligase</keyword>
<gene>
    <name evidence="10" type="ORF">B4V02_13260</name>
</gene>
<dbReference type="Gene3D" id="1.10.1200.10">
    <property type="entry name" value="ACP-like"/>
    <property type="match status" value="1"/>
</dbReference>
<feature type="domain" description="Carrier" evidence="9">
    <location>
        <begin position="968"/>
        <end position="1042"/>
    </location>
</feature>